<feature type="transmembrane region" description="Helical" evidence="1">
    <location>
        <begin position="13"/>
        <end position="33"/>
    </location>
</feature>
<name>A0AAW7JXI3_9GAMM</name>
<dbReference type="SUPFAM" id="SSF103473">
    <property type="entry name" value="MFS general substrate transporter"/>
    <property type="match status" value="1"/>
</dbReference>
<keyword evidence="1" id="KW-0472">Membrane</keyword>
<feature type="transmembrane region" description="Helical" evidence="1">
    <location>
        <begin position="80"/>
        <end position="105"/>
    </location>
</feature>
<dbReference type="AlphaFoldDB" id="A0AAW7JXI3"/>
<sequence>MTATEARAQVIPMVIRTFSCVSIVGMPSVIYTANHLGWHYTFWSVALICAMATCAVRFGIAEVPQPTKPDSHSLVLHKPLLVFNLATGIANFSPFLIIPILVPILTQVLHLNIQQAPALFLCGGNSFTARR</sequence>
<organism evidence="2 3">
    <name type="scientific">Yersinia nurmii</name>
    <dbReference type="NCBI Taxonomy" id="685706"/>
    <lineage>
        <taxon>Bacteria</taxon>
        <taxon>Pseudomonadati</taxon>
        <taxon>Pseudomonadota</taxon>
        <taxon>Gammaproteobacteria</taxon>
        <taxon>Enterobacterales</taxon>
        <taxon>Yersiniaceae</taxon>
        <taxon>Yersinia</taxon>
    </lineage>
</organism>
<proteinExistence type="predicted"/>
<gene>
    <name evidence="2" type="ORF">QVN42_07995</name>
</gene>
<evidence type="ECO:0000313" key="3">
    <source>
        <dbReference type="Proteomes" id="UP001167864"/>
    </source>
</evidence>
<dbReference type="InterPro" id="IPR036259">
    <property type="entry name" value="MFS_trans_sf"/>
</dbReference>
<accession>A0AAW7JXI3</accession>
<evidence type="ECO:0000313" key="2">
    <source>
        <dbReference type="EMBL" id="MDN0087334.1"/>
    </source>
</evidence>
<evidence type="ECO:0000256" key="1">
    <source>
        <dbReference type="SAM" id="Phobius"/>
    </source>
</evidence>
<dbReference type="Gene3D" id="1.20.1250.20">
    <property type="entry name" value="MFS general substrate transporter like domains"/>
    <property type="match status" value="1"/>
</dbReference>
<feature type="transmembrane region" description="Helical" evidence="1">
    <location>
        <begin position="40"/>
        <end position="60"/>
    </location>
</feature>
<protein>
    <submittedName>
        <fullName evidence="2">Uncharacterized protein</fullName>
    </submittedName>
</protein>
<keyword evidence="1" id="KW-1133">Transmembrane helix</keyword>
<dbReference type="EMBL" id="JAUEHU010000006">
    <property type="protein sequence ID" value="MDN0087334.1"/>
    <property type="molecule type" value="Genomic_DNA"/>
</dbReference>
<comment type="caution">
    <text evidence="2">The sequence shown here is derived from an EMBL/GenBank/DDBJ whole genome shotgun (WGS) entry which is preliminary data.</text>
</comment>
<dbReference type="Proteomes" id="UP001167864">
    <property type="component" value="Unassembled WGS sequence"/>
</dbReference>
<dbReference type="RefSeq" id="WP_049600212.1">
    <property type="nucleotide sequence ID" value="NZ_CPYD01000011.1"/>
</dbReference>
<keyword evidence="1" id="KW-0812">Transmembrane</keyword>
<reference evidence="2" key="1">
    <citation type="submission" date="2023-06" db="EMBL/GenBank/DDBJ databases">
        <authorList>
            <person name="Polev D.E."/>
            <person name="Saitova A.T."/>
            <person name="Bogumilchik E.A."/>
            <person name="Kokorina G.I."/>
            <person name="Voskresenskaia E.A."/>
        </authorList>
    </citation>
    <scope>NUCLEOTIDE SEQUENCE</scope>
    <source>
        <strain evidence="2">2145 StPb PI</strain>
    </source>
</reference>